<dbReference type="Proteomes" id="UP000193006">
    <property type="component" value="Chromosome"/>
</dbReference>
<dbReference type="KEGG" id="bkw:BkAM31D_06980"/>
<dbReference type="InterPro" id="IPR014347">
    <property type="entry name" value="Tautomerase/MIF_sf"/>
</dbReference>
<evidence type="ECO:0008006" key="3">
    <source>
        <dbReference type="Google" id="ProtNLM"/>
    </source>
</evidence>
<dbReference type="RefSeq" id="WP_066154384.1">
    <property type="nucleotide sequence ID" value="NZ_CP020814.1"/>
</dbReference>
<dbReference type="AlphaFoldDB" id="A0A1X9M858"/>
<dbReference type="SUPFAM" id="SSF55331">
    <property type="entry name" value="Tautomerase/MIF"/>
    <property type="match status" value="1"/>
</dbReference>
<dbReference type="EMBL" id="CP020814">
    <property type="protein sequence ID" value="ARK29625.1"/>
    <property type="molecule type" value="Genomic_DNA"/>
</dbReference>
<gene>
    <name evidence="1" type="ORF">BkAM31D_06980</name>
</gene>
<reference evidence="1 2" key="1">
    <citation type="submission" date="2017-04" db="EMBL/GenBank/DDBJ databases">
        <title>Bacillus krulwichiae AM31D Genome sequencing and assembly.</title>
        <authorList>
            <person name="Krulwich T.A."/>
            <person name="Anastor L."/>
            <person name="Ehrlich R."/>
            <person name="Ehrlich G.D."/>
            <person name="Janto B."/>
        </authorList>
    </citation>
    <scope>NUCLEOTIDE SEQUENCE [LARGE SCALE GENOMIC DNA]</scope>
    <source>
        <strain evidence="1 2">AM31D</strain>
    </source>
</reference>
<accession>A0A1X9M858</accession>
<evidence type="ECO:0000313" key="2">
    <source>
        <dbReference type="Proteomes" id="UP000193006"/>
    </source>
</evidence>
<proteinExistence type="predicted"/>
<dbReference type="InterPro" id="IPR015017">
    <property type="entry name" value="DUF1904"/>
</dbReference>
<dbReference type="Gene3D" id="3.30.429.10">
    <property type="entry name" value="Macrophage Migration Inhibitory Factor"/>
    <property type="match status" value="1"/>
</dbReference>
<evidence type="ECO:0000313" key="1">
    <source>
        <dbReference type="EMBL" id="ARK29625.1"/>
    </source>
</evidence>
<name>A0A1X9M858_9BACI</name>
<sequence>MPFVRFRGFEKQDLEQLSPYLVEEFATIAEIPMEIVKVELLHAEQLTNNPPLVEISMFQRDQSTHDAIAAMIYRLVNNYGYKNAHIFFVILQPGLYYKEGVALNEIPKVVYSKS</sequence>
<organism evidence="1 2">
    <name type="scientific">Halalkalibacter krulwichiae</name>
    <dbReference type="NCBI Taxonomy" id="199441"/>
    <lineage>
        <taxon>Bacteria</taxon>
        <taxon>Bacillati</taxon>
        <taxon>Bacillota</taxon>
        <taxon>Bacilli</taxon>
        <taxon>Bacillales</taxon>
        <taxon>Bacillaceae</taxon>
        <taxon>Halalkalibacter</taxon>
    </lineage>
</organism>
<dbReference type="STRING" id="199441.BkAM31D_06980"/>
<dbReference type="Pfam" id="PF08921">
    <property type="entry name" value="DUF1904"/>
    <property type="match status" value="1"/>
</dbReference>
<protein>
    <recommendedName>
        <fullName evidence="3">Tautomerase enzyme</fullName>
    </recommendedName>
</protein>
<keyword evidence="2" id="KW-1185">Reference proteome</keyword>